<protein>
    <submittedName>
        <fullName evidence="1">Uncharacterized protein</fullName>
    </submittedName>
</protein>
<organism evidence="1 2">
    <name type="scientific">Mannheimia varigena USDA-ARS-USMARC-1296</name>
    <dbReference type="NCBI Taxonomy" id="1433287"/>
    <lineage>
        <taxon>Bacteria</taxon>
        <taxon>Pseudomonadati</taxon>
        <taxon>Pseudomonadota</taxon>
        <taxon>Gammaproteobacteria</taxon>
        <taxon>Pasteurellales</taxon>
        <taxon>Pasteurellaceae</taxon>
        <taxon>Mannheimia</taxon>
    </lineage>
</organism>
<accession>W0QDF3</accession>
<dbReference type="HOGENOM" id="CLU_3345580_0_0_6"/>
<dbReference type="PATRIC" id="fig|1433287.3.peg.1778"/>
<evidence type="ECO:0000313" key="1">
    <source>
        <dbReference type="EMBL" id="AHG76302.1"/>
    </source>
</evidence>
<dbReference type="EMBL" id="CP006943">
    <property type="protein sequence ID" value="AHG76302.1"/>
    <property type="molecule type" value="Genomic_DNA"/>
</dbReference>
<name>W0QDF3_9PAST</name>
<reference evidence="1 2" key="1">
    <citation type="submission" date="2013-12" db="EMBL/GenBank/DDBJ databases">
        <title>Annotation of the Mannheimia varigena USDA-ARS-USMARC-1296 complete genome.</title>
        <authorList>
            <person name="Harhay G.P."/>
            <person name="Clawson M.L."/>
            <person name="Murray R.W."/>
            <person name="Lubbers B.V."/>
            <person name="Heaton M.P."/>
            <person name="Chitko-Mckown C.G."/>
            <person name="Harhay D.M."/>
            <person name="Smith T.P.L."/>
        </authorList>
    </citation>
    <scope>NUCLEOTIDE SEQUENCE [LARGE SCALE GENOMIC DNA]</scope>
    <source>
        <strain evidence="1 2">USDA-ARS-USMARC-1296</strain>
    </source>
</reference>
<keyword evidence="2" id="KW-1185">Reference proteome</keyword>
<sequence>MGRGHSLVQAVKFAKNFANSTACFVANGGKNLYNHAS</sequence>
<dbReference type="STRING" id="1433287.X808_17820"/>
<dbReference type="Proteomes" id="UP000066995">
    <property type="component" value="Chromosome"/>
</dbReference>
<dbReference type="KEGG" id="mvi:X808_17820"/>
<gene>
    <name evidence="1" type="ORF">X808_17820</name>
</gene>
<dbReference type="AlphaFoldDB" id="W0QDF3"/>
<proteinExistence type="predicted"/>
<evidence type="ECO:0000313" key="2">
    <source>
        <dbReference type="Proteomes" id="UP000066995"/>
    </source>
</evidence>